<reference evidence="2 3" key="1">
    <citation type="journal article" date="2013" name="Curr. Biol.">
        <title>The Genome of the Foraminiferan Reticulomyxa filosa.</title>
        <authorList>
            <person name="Glockner G."/>
            <person name="Hulsmann N."/>
            <person name="Schleicher M."/>
            <person name="Noegel A.A."/>
            <person name="Eichinger L."/>
            <person name="Gallinger C."/>
            <person name="Pawlowski J."/>
            <person name="Sierra R."/>
            <person name="Euteneuer U."/>
            <person name="Pillet L."/>
            <person name="Moustafa A."/>
            <person name="Platzer M."/>
            <person name="Groth M."/>
            <person name="Szafranski K."/>
            <person name="Schliwa M."/>
        </authorList>
    </citation>
    <scope>NUCLEOTIDE SEQUENCE [LARGE SCALE GENOMIC DNA]</scope>
</reference>
<gene>
    <name evidence="2" type="ORF">RFI_25404</name>
</gene>
<dbReference type="InterPro" id="IPR036322">
    <property type="entry name" value="WD40_repeat_dom_sf"/>
</dbReference>
<comment type="caution">
    <text evidence="2">The sequence shown here is derived from an EMBL/GenBank/DDBJ whole genome shotgun (WGS) entry which is preliminary data.</text>
</comment>
<sequence length="300" mass="35244">MLTNNTNNKNLIEKENIIMSPSRYSKNEEMTILNFFILICFLHHPNCSRHSVDTLIECLILTGGDQFICSESSDKQSVENNTNSIIQLTFKSYNCMKFSSYHYHNYNTICFYHDCFDFRNKPLQIFNGQLNVAIDCNGYAICLDHLIKPFEYGILKQRNNWIYSKDIQLITNFVWAVEYSPFVVKNINEVFGRNVICSGSEDSTICFWDIRTNKQLRVIRGDSGIYSLQFLPLNNEKLIAVVVVLICVMYHFQQKYMSQHVHSFITPDLTKIFQDLRYFQIKNFNSCNKIIEHCNEQIFL</sequence>
<evidence type="ECO:0000313" key="2">
    <source>
        <dbReference type="EMBL" id="ETO11973.1"/>
    </source>
</evidence>
<organism evidence="2 3">
    <name type="scientific">Reticulomyxa filosa</name>
    <dbReference type="NCBI Taxonomy" id="46433"/>
    <lineage>
        <taxon>Eukaryota</taxon>
        <taxon>Sar</taxon>
        <taxon>Rhizaria</taxon>
        <taxon>Retaria</taxon>
        <taxon>Foraminifera</taxon>
        <taxon>Monothalamids</taxon>
        <taxon>Reticulomyxidae</taxon>
        <taxon>Reticulomyxa</taxon>
    </lineage>
</organism>
<dbReference type="AlphaFoldDB" id="X6MD82"/>
<evidence type="ECO:0000313" key="3">
    <source>
        <dbReference type="Proteomes" id="UP000023152"/>
    </source>
</evidence>
<name>X6MD82_RETFI</name>
<dbReference type="Proteomes" id="UP000023152">
    <property type="component" value="Unassembled WGS sequence"/>
</dbReference>
<keyword evidence="1" id="KW-0853">WD repeat</keyword>
<dbReference type="Gene3D" id="2.130.10.10">
    <property type="entry name" value="YVTN repeat-like/Quinoprotein amine dehydrogenase"/>
    <property type="match status" value="1"/>
</dbReference>
<dbReference type="SUPFAM" id="SSF50978">
    <property type="entry name" value="WD40 repeat-like"/>
    <property type="match status" value="1"/>
</dbReference>
<accession>X6MD82</accession>
<dbReference type="InterPro" id="IPR015943">
    <property type="entry name" value="WD40/YVTN_repeat-like_dom_sf"/>
</dbReference>
<proteinExistence type="predicted"/>
<dbReference type="InterPro" id="IPR001680">
    <property type="entry name" value="WD40_rpt"/>
</dbReference>
<protein>
    <recommendedName>
        <fullName evidence="4">WD-40 repeat protein</fullName>
    </recommendedName>
</protein>
<keyword evidence="3" id="KW-1185">Reference proteome</keyword>
<dbReference type="PROSITE" id="PS50082">
    <property type="entry name" value="WD_REPEATS_2"/>
    <property type="match status" value="1"/>
</dbReference>
<dbReference type="EMBL" id="ASPP01021856">
    <property type="protein sequence ID" value="ETO11973.1"/>
    <property type="molecule type" value="Genomic_DNA"/>
</dbReference>
<evidence type="ECO:0000256" key="1">
    <source>
        <dbReference type="PROSITE-ProRule" id="PRU00221"/>
    </source>
</evidence>
<feature type="repeat" description="WD" evidence="1">
    <location>
        <begin position="194"/>
        <end position="218"/>
    </location>
</feature>
<evidence type="ECO:0008006" key="4">
    <source>
        <dbReference type="Google" id="ProtNLM"/>
    </source>
</evidence>